<dbReference type="EMBL" id="JWZX01002396">
    <property type="protein sequence ID" value="KOO29564.1"/>
    <property type="molecule type" value="Genomic_DNA"/>
</dbReference>
<dbReference type="OrthoDB" id="416093at2759"/>
<dbReference type="InterPro" id="IPR001932">
    <property type="entry name" value="PPM-type_phosphatase-like_dom"/>
</dbReference>
<sequence>MGCASSHPEEYVEPGSPPSTPQKKRPEPTSPPRSKKNMLSGGQSRKNLTPTKSAQAIDLTDFFEQIASKSQYTEPANLKEFVRVPASTQLAYEFEGVTAKQREQIAKLPPSPFSESRVGLRTLKGMNGREKDKDGNDKPRAPKMENQDCLMLTRLEYGTKPELAVCVGVYDGHGVMGRVMSHVVARHVAAAVKDKEDYLENGASATSALLRQIILEADRKTETEVYPDAYKKSGSTASVCVITDSNMVVGTLGDSRCLKLSSSDGKPWAVTTATTCHKVDDPVEMARIVACGGKEAILPPPAGEEKQPTRVQVKDETTGSMLALAMSRAFGDGLFKPVGVTAEPEMLSVPITPTDRCVVLGCDGVFDYLSDEEVCEIAWTYRYSATAAAKAIEAVAATRQDTSDDGYRDDTTCAVVFLPLADTSMDGGNAGFGAAKSVREIQNDVDVAIKRWVPNAEVKKQRVTIRDFSA</sequence>
<keyword evidence="4" id="KW-1185">Reference proteome</keyword>
<organism evidence="3 4">
    <name type="scientific">Chrysochromulina tobinii</name>
    <dbReference type="NCBI Taxonomy" id="1460289"/>
    <lineage>
        <taxon>Eukaryota</taxon>
        <taxon>Haptista</taxon>
        <taxon>Haptophyta</taxon>
        <taxon>Prymnesiophyceae</taxon>
        <taxon>Prymnesiales</taxon>
        <taxon>Chrysochromulinaceae</taxon>
        <taxon>Chrysochromulina</taxon>
    </lineage>
</organism>
<accession>A0A0M0JSK3</accession>
<dbReference type="SUPFAM" id="SSF81606">
    <property type="entry name" value="PP2C-like"/>
    <property type="match status" value="1"/>
</dbReference>
<evidence type="ECO:0000313" key="4">
    <source>
        <dbReference type="Proteomes" id="UP000037460"/>
    </source>
</evidence>
<dbReference type="Gene3D" id="3.60.40.10">
    <property type="entry name" value="PPM-type phosphatase domain"/>
    <property type="match status" value="1"/>
</dbReference>
<dbReference type="CDD" id="cd00143">
    <property type="entry name" value="PP2Cc"/>
    <property type="match status" value="1"/>
</dbReference>
<dbReference type="SMART" id="SM00332">
    <property type="entry name" value="PP2Cc"/>
    <property type="match status" value="1"/>
</dbReference>
<dbReference type="PROSITE" id="PS51746">
    <property type="entry name" value="PPM_2"/>
    <property type="match status" value="1"/>
</dbReference>
<feature type="region of interest" description="Disordered" evidence="1">
    <location>
        <begin position="124"/>
        <end position="144"/>
    </location>
</feature>
<name>A0A0M0JSK3_9EUKA</name>
<comment type="caution">
    <text evidence="3">The sequence shown here is derived from an EMBL/GenBank/DDBJ whole genome shotgun (WGS) entry which is preliminary data.</text>
</comment>
<feature type="domain" description="PPM-type phosphatase" evidence="2">
    <location>
        <begin position="147"/>
        <end position="418"/>
    </location>
</feature>
<dbReference type="AlphaFoldDB" id="A0A0M0JSK3"/>
<feature type="compositionally biased region" description="Basic and acidic residues" evidence="1">
    <location>
        <begin position="127"/>
        <end position="144"/>
    </location>
</feature>
<dbReference type="PANTHER" id="PTHR47992">
    <property type="entry name" value="PROTEIN PHOSPHATASE"/>
    <property type="match status" value="1"/>
</dbReference>
<evidence type="ECO:0000313" key="3">
    <source>
        <dbReference type="EMBL" id="KOO29564.1"/>
    </source>
</evidence>
<dbReference type="GO" id="GO:0004722">
    <property type="term" value="F:protein serine/threonine phosphatase activity"/>
    <property type="evidence" value="ECO:0007669"/>
    <property type="project" value="InterPro"/>
</dbReference>
<gene>
    <name evidence="3" type="ORF">Ctob_007305</name>
</gene>
<protein>
    <submittedName>
        <fullName evidence="3">Protein phosphatase</fullName>
    </submittedName>
</protein>
<reference evidence="4" key="1">
    <citation type="journal article" date="2015" name="PLoS Genet.">
        <title>Genome Sequence and Transcriptome Analyses of Chrysochromulina tobin: Metabolic Tools for Enhanced Algal Fitness in the Prominent Order Prymnesiales (Haptophyceae).</title>
        <authorList>
            <person name="Hovde B.T."/>
            <person name="Deodato C.R."/>
            <person name="Hunsperger H.M."/>
            <person name="Ryken S.A."/>
            <person name="Yost W."/>
            <person name="Jha R.K."/>
            <person name="Patterson J."/>
            <person name="Monnat R.J. Jr."/>
            <person name="Barlow S.B."/>
            <person name="Starkenburg S.R."/>
            <person name="Cattolico R.A."/>
        </authorList>
    </citation>
    <scope>NUCLEOTIDE SEQUENCE</scope>
    <source>
        <strain evidence="4">CCMP291</strain>
    </source>
</reference>
<proteinExistence type="predicted"/>
<feature type="region of interest" description="Disordered" evidence="1">
    <location>
        <begin position="1"/>
        <end position="54"/>
    </location>
</feature>
<dbReference type="InterPro" id="IPR015655">
    <property type="entry name" value="PP2C"/>
</dbReference>
<dbReference type="InterPro" id="IPR036457">
    <property type="entry name" value="PPM-type-like_dom_sf"/>
</dbReference>
<evidence type="ECO:0000256" key="1">
    <source>
        <dbReference type="SAM" id="MobiDB-lite"/>
    </source>
</evidence>
<dbReference type="Pfam" id="PF00481">
    <property type="entry name" value="PP2C"/>
    <property type="match status" value="1"/>
</dbReference>
<dbReference type="Proteomes" id="UP000037460">
    <property type="component" value="Unassembled WGS sequence"/>
</dbReference>
<feature type="compositionally biased region" description="Polar residues" evidence="1">
    <location>
        <begin position="40"/>
        <end position="54"/>
    </location>
</feature>
<evidence type="ECO:0000259" key="2">
    <source>
        <dbReference type="PROSITE" id="PS51746"/>
    </source>
</evidence>